<feature type="transmembrane region" description="Helical" evidence="7">
    <location>
        <begin position="101"/>
        <end position="124"/>
    </location>
</feature>
<dbReference type="Pfam" id="PF00528">
    <property type="entry name" value="BPD_transp_1"/>
    <property type="match status" value="1"/>
</dbReference>
<dbReference type="PANTHER" id="PTHR43744">
    <property type="entry name" value="ABC TRANSPORTER PERMEASE PROTEIN MG189-RELATED-RELATED"/>
    <property type="match status" value="1"/>
</dbReference>
<evidence type="ECO:0000256" key="6">
    <source>
        <dbReference type="ARBA" id="ARBA00023136"/>
    </source>
</evidence>
<sequence>MRRPLRDLLGHLVLVVFAVIALIPLVLVLLNAFKNNSEILGNPFLPPQGVSIENFVTAWNYGKFGQGFVNSILLTGTTVVVVLVCSSLAGYVLAGQKVKTWPIIMVYLTMAMTVPIQLFIFPLYSVVAGAGLTDNVFVVGVILAAINMPFATFLMRTFFLSVPLEIEEAALTDGVNTFQLVTRVLLPMVRPGLITVGVIVGLNAWNEFLISSTFLQSSSTKTLTLGFLTMNGTFSTDIGTMMAGALILIVPVLAVFIALQRYVVDGMASGAVKG</sequence>
<feature type="domain" description="ABC transmembrane type-1" evidence="8">
    <location>
        <begin position="68"/>
        <end position="259"/>
    </location>
</feature>
<organism evidence="9">
    <name type="scientific">Herbiconiux sp. A18JL235</name>
    <dbReference type="NCBI Taxonomy" id="3152363"/>
    <lineage>
        <taxon>Bacteria</taxon>
        <taxon>Bacillati</taxon>
        <taxon>Actinomycetota</taxon>
        <taxon>Actinomycetes</taxon>
        <taxon>Micrococcales</taxon>
        <taxon>Microbacteriaceae</taxon>
        <taxon>Herbiconiux</taxon>
    </lineage>
</organism>
<dbReference type="RefSeq" id="WP_368497024.1">
    <property type="nucleotide sequence ID" value="NZ_CP162511.1"/>
</dbReference>
<feature type="transmembrane region" description="Helical" evidence="7">
    <location>
        <begin position="72"/>
        <end position="94"/>
    </location>
</feature>
<reference evidence="9" key="1">
    <citation type="submission" date="2024-05" db="EMBL/GenBank/DDBJ databases">
        <title>Herbiconiux sp. A18JL235.</title>
        <authorList>
            <person name="Zhang G."/>
        </authorList>
    </citation>
    <scope>NUCLEOTIDE SEQUENCE</scope>
    <source>
        <strain evidence="9">A18JL235</strain>
    </source>
</reference>
<evidence type="ECO:0000313" key="9">
    <source>
        <dbReference type="EMBL" id="XDI04619.1"/>
    </source>
</evidence>
<evidence type="ECO:0000256" key="7">
    <source>
        <dbReference type="RuleBase" id="RU363032"/>
    </source>
</evidence>
<dbReference type="CDD" id="cd06261">
    <property type="entry name" value="TM_PBP2"/>
    <property type="match status" value="1"/>
</dbReference>
<dbReference type="EMBL" id="CP162511">
    <property type="protein sequence ID" value="XDI04619.1"/>
    <property type="molecule type" value="Genomic_DNA"/>
</dbReference>
<comment type="similarity">
    <text evidence="7">Belongs to the binding-protein-dependent transport system permease family.</text>
</comment>
<evidence type="ECO:0000256" key="3">
    <source>
        <dbReference type="ARBA" id="ARBA00022475"/>
    </source>
</evidence>
<protein>
    <submittedName>
        <fullName evidence="9">Carbohydrate ABC transporter permease</fullName>
    </submittedName>
</protein>
<dbReference type="PROSITE" id="PS50928">
    <property type="entry name" value="ABC_TM1"/>
    <property type="match status" value="1"/>
</dbReference>
<keyword evidence="6 7" id="KW-0472">Membrane</keyword>
<comment type="subcellular location">
    <subcellularLocation>
        <location evidence="1 7">Cell membrane</location>
        <topology evidence="1 7">Multi-pass membrane protein</topology>
    </subcellularLocation>
</comment>
<evidence type="ECO:0000256" key="1">
    <source>
        <dbReference type="ARBA" id="ARBA00004651"/>
    </source>
</evidence>
<proteinExistence type="inferred from homology"/>
<keyword evidence="2 7" id="KW-0813">Transport</keyword>
<evidence type="ECO:0000259" key="8">
    <source>
        <dbReference type="PROSITE" id="PS50928"/>
    </source>
</evidence>
<dbReference type="GO" id="GO:0005886">
    <property type="term" value="C:plasma membrane"/>
    <property type="evidence" value="ECO:0007669"/>
    <property type="project" value="UniProtKB-SubCell"/>
</dbReference>
<gene>
    <name evidence="9" type="ORF">ABFY20_14935</name>
</gene>
<dbReference type="Gene3D" id="1.10.3720.10">
    <property type="entry name" value="MetI-like"/>
    <property type="match status" value="1"/>
</dbReference>
<feature type="transmembrane region" description="Helical" evidence="7">
    <location>
        <begin position="12"/>
        <end position="33"/>
    </location>
</feature>
<feature type="transmembrane region" description="Helical" evidence="7">
    <location>
        <begin position="238"/>
        <end position="259"/>
    </location>
</feature>
<dbReference type="InterPro" id="IPR035906">
    <property type="entry name" value="MetI-like_sf"/>
</dbReference>
<evidence type="ECO:0000256" key="5">
    <source>
        <dbReference type="ARBA" id="ARBA00022989"/>
    </source>
</evidence>
<dbReference type="PANTHER" id="PTHR43744:SF8">
    <property type="entry name" value="SN-GLYCEROL-3-PHOSPHATE TRANSPORT SYSTEM PERMEASE PROTEIN UGPE"/>
    <property type="match status" value="1"/>
</dbReference>
<dbReference type="GO" id="GO:0055085">
    <property type="term" value="P:transmembrane transport"/>
    <property type="evidence" value="ECO:0007669"/>
    <property type="project" value="InterPro"/>
</dbReference>
<evidence type="ECO:0000256" key="2">
    <source>
        <dbReference type="ARBA" id="ARBA00022448"/>
    </source>
</evidence>
<keyword evidence="4 7" id="KW-0812">Transmembrane</keyword>
<dbReference type="AlphaFoldDB" id="A0AB39BE52"/>
<feature type="transmembrane region" description="Helical" evidence="7">
    <location>
        <begin position="136"/>
        <end position="159"/>
    </location>
</feature>
<evidence type="ECO:0000256" key="4">
    <source>
        <dbReference type="ARBA" id="ARBA00022692"/>
    </source>
</evidence>
<keyword evidence="5 7" id="KW-1133">Transmembrane helix</keyword>
<name>A0AB39BE52_9MICO</name>
<dbReference type="SUPFAM" id="SSF161098">
    <property type="entry name" value="MetI-like"/>
    <property type="match status" value="1"/>
</dbReference>
<keyword evidence="3" id="KW-1003">Cell membrane</keyword>
<dbReference type="InterPro" id="IPR000515">
    <property type="entry name" value="MetI-like"/>
</dbReference>
<feature type="transmembrane region" description="Helical" evidence="7">
    <location>
        <begin position="180"/>
        <end position="205"/>
    </location>
</feature>
<accession>A0AB39BE52</accession>